<organism evidence="6 7">
    <name type="scientific">Leptospira bandrabouensis</name>
    <dbReference type="NCBI Taxonomy" id="2484903"/>
    <lineage>
        <taxon>Bacteria</taxon>
        <taxon>Pseudomonadati</taxon>
        <taxon>Spirochaetota</taxon>
        <taxon>Spirochaetia</taxon>
        <taxon>Leptospirales</taxon>
        <taxon>Leptospiraceae</taxon>
        <taxon>Leptospira</taxon>
    </lineage>
</organism>
<comment type="similarity">
    <text evidence="4">Belongs to the class I-like SAM-binding methyltransferase superfamily. RNA M5U methyltransferase family.</text>
</comment>
<dbReference type="InterPro" id="IPR012340">
    <property type="entry name" value="NA-bd_OB-fold"/>
</dbReference>
<evidence type="ECO:0000256" key="1">
    <source>
        <dbReference type="ARBA" id="ARBA00022603"/>
    </source>
</evidence>
<proteinExistence type="inferred from homology"/>
<dbReference type="Gene3D" id="2.40.50.140">
    <property type="entry name" value="Nucleic acid-binding proteins"/>
    <property type="match status" value="1"/>
</dbReference>
<dbReference type="PROSITE" id="PS01230">
    <property type="entry name" value="TRMA_1"/>
    <property type="match status" value="1"/>
</dbReference>
<dbReference type="GO" id="GO:0070475">
    <property type="term" value="P:rRNA base methylation"/>
    <property type="evidence" value="ECO:0007669"/>
    <property type="project" value="TreeGrafter"/>
</dbReference>
<evidence type="ECO:0000256" key="5">
    <source>
        <dbReference type="PROSITE-ProRule" id="PRU10015"/>
    </source>
</evidence>
<reference evidence="6" key="1">
    <citation type="journal article" date="2019" name="PLoS Negl. Trop. Dis.">
        <title>Revisiting the worldwide diversity of Leptospira species in the environment.</title>
        <authorList>
            <person name="Vincent A.T."/>
            <person name="Schiettekatte O."/>
            <person name="Bourhy P."/>
            <person name="Veyrier F.J."/>
            <person name="Picardeau M."/>
        </authorList>
    </citation>
    <scope>NUCLEOTIDE SEQUENCE [LARGE SCALE GENOMIC DNA]</scope>
    <source>
        <strain evidence="6">201601109</strain>
    </source>
</reference>
<dbReference type="SUPFAM" id="SSF53335">
    <property type="entry name" value="S-adenosyl-L-methionine-dependent methyltransferases"/>
    <property type="match status" value="1"/>
</dbReference>
<keyword evidence="2 4" id="KW-0808">Transferase</keyword>
<keyword evidence="7" id="KW-1185">Reference proteome</keyword>
<keyword evidence="1 4" id="KW-0489">Methyltransferase</keyword>
<evidence type="ECO:0000256" key="4">
    <source>
        <dbReference type="PROSITE-ProRule" id="PRU01024"/>
    </source>
</evidence>
<dbReference type="InterPro" id="IPR029063">
    <property type="entry name" value="SAM-dependent_MTases_sf"/>
</dbReference>
<feature type="binding site" evidence="4">
    <location>
        <position position="368"/>
    </location>
    <ligand>
        <name>S-adenosyl-L-methionine</name>
        <dbReference type="ChEBI" id="CHEBI:59789"/>
    </ligand>
</feature>
<dbReference type="RefSeq" id="WP_135746070.1">
    <property type="nucleotide sequence ID" value="NZ_JAIZBL010000003.1"/>
</dbReference>
<dbReference type="Gene3D" id="3.40.50.150">
    <property type="entry name" value="Vaccinia Virus protein VP39"/>
    <property type="match status" value="1"/>
</dbReference>
<evidence type="ECO:0000256" key="2">
    <source>
        <dbReference type="ARBA" id="ARBA00022679"/>
    </source>
</evidence>
<accession>A0A6H3P164</accession>
<dbReference type="PANTHER" id="PTHR11061:SF30">
    <property type="entry name" value="TRNA (URACIL(54)-C(5))-METHYLTRANSFERASE"/>
    <property type="match status" value="1"/>
</dbReference>
<feature type="binding site" evidence="4">
    <location>
        <position position="321"/>
    </location>
    <ligand>
        <name>S-adenosyl-L-methionine</name>
        <dbReference type="ChEBI" id="CHEBI:59789"/>
    </ligand>
</feature>
<sequence length="439" mass="50550">MDKVIVESLDSDFSGIVTTPNGKKVNVFFVYPGDELHVEYVKRRPRQRSLRIQETIRNHDWKLVKCKVFGECGGCTGQHINYEEQLNLKFTPIINSFHKDLGIIIRPLPSEKIYEYRSRMDFSVFPGPTIGQRQRGNFRKVVPISNCSIQSTWANQALKDVQNVLNQMPEVIWDRRSEEGGLKYLTIRKAQNTGDGILIFTFTDGYESHTLMDQFRNQCLESLTQDSLLFCYNRPKSEVSAFGRPEILRGKSTFEEVVLGKTFHIPFDSFFQPNPNGFLPILSFIKERLPKTSENLIDLFCGNGFFSLLYGDSFTNVDGYELTESSIEIASKTFQENHPNKSFSFQITNLFMTTELLKTKENTTLILDPPRAGAGKLVNQWIRDFGPEYIFYVSCNPYSQKEDVSVFISKYDFVDGILIDPYPHTPHTESVLFFRRKSV</sequence>
<dbReference type="Proteomes" id="UP000297649">
    <property type="component" value="Unassembled WGS sequence"/>
</dbReference>
<feature type="active site" evidence="5">
    <location>
        <position position="395"/>
    </location>
</feature>
<dbReference type="AlphaFoldDB" id="A0A6H3P164"/>
<name>A0A6H3P164_9LEPT</name>
<dbReference type="PROSITE" id="PS51687">
    <property type="entry name" value="SAM_MT_RNA_M5U"/>
    <property type="match status" value="1"/>
</dbReference>
<keyword evidence="3 4" id="KW-0949">S-adenosyl-L-methionine</keyword>
<dbReference type="Gene3D" id="2.40.50.1070">
    <property type="match status" value="1"/>
</dbReference>
<dbReference type="GO" id="GO:0070041">
    <property type="term" value="F:rRNA (uridine-C5-)-methyltransferase activity"/>
    <property type="evidence" value="ECO:0007669"/>
    <property type="project" value="TreeGrafter"/>
</dbReference>
<evidence type="ECO:0000256" key="3">
    <source>
        <dbReference type="ARBA" id="ARBA00022691"/>
    </source>
</evidence>
<comment type="caution">
    <text evidence="6">The sequence shown here is derived from an EMBL/GenBank/DDBJ whole genome shotgun (WGS) entry which is preliminary data.</text>
</comment>
<gene>
    <name evidence="6" type="ORF">EHR08_09445</name>
</gene>
<dbReference type="Pfam" id="PF05958">
    <property type="entry name" value="tRNA_U5-meth_tr"/>
    <property type="match status" value="1"/>
</dbReference>
<feature type="active site" description="Nucleophile" evidence="4">
    <location>
        <position position="395"/>
    </location>
</feature>
<protein>
    <submittedName>
        <fullName evidence="6">Class I SAM-dependent RNA methyltransferase</fullName>
    </submittedName>
</protein>
<dbReference type="OrthoDB" id="9804590at2"/>
<evidence type="ECO:0000313" key="6">
    <source>
        <dbReference type="EMBL" id="TGN16461.1"/>
    </source>
</evidence>
<evidence type="ECO:0000313" key="7">
    <source>
        <dbReference type="Proteomes" id="UP000297649"/>
    </source>
</evidence>
<feature type="binding site" evidence="4">
    <location>
        <position position="300"/>
    </location>
    <ligand>
        <name>S-adenosyl-L-methionine</name>
        <dbReference type="ChEBI" id="CHEBI:59789"/>
    </ligand>
</feature>
<dbReference type="InterPro" id="IPR030390">
    <property type="entry name" value="MeTrfase_TrmA_AS"/>
</dbReference>
<dbReference type="InterPro" id="IPR010280">
    <property type="entry name" value="U5_MeTrfase_fam"/>
</dbReference>
<feature type="binding site" evidence="4">
    <location>
        <position position="272"/>
    </location>
    <ligand>
        <name>S-adenosyl-L-methionine</name>
        <dbReference type="ChEBI" id="CHEBI:59789"/>
    </ligand>
</feature>
<dbReference type="EMBL" id="RQHU01000005">
    <property type="protein sequence ID" value="TGN16461.1"/>
    <property type="molecule type" value="Genomic_DNA"/>
</dbReference>
<dbReference type="PANTHER" id="PTHR11061">
    <property type="entry name" value="RNA M5U METHYLTRANSFERASE"/>
    <property type="match status" value="1"/>
</dbReference>